<feature type="region of interest" description="Disordered" evidence="1">
    <location>
        <begin position="129"/>
        <end position="159"/>
    </location>
</feature>
<dbReference type="OrthoDB" id="9798754at2"/>
<dbReference type="AlphaFoldDB" id="A0A517MT89"/>
<organism evidence="3 4">
    <name type="scientific">Adhaeretor mobilis</name>
    <dbReference type="NCBI Taxonomy" id="1930276"/>
    <lineage>
        <taxon>Bacteria</taxon>
        <taxon>Pseudomonadati</taxon>
        <taxon>Planctomycetota</taxon>
        <taxon>Planctomycetia</taxon>
        <taxon>Pirellulales</taxon>
        <taxon>Lacipirellulaceae</taxon>
        <taxon>Adhaeretor</taxon>
    </lineage>
</organism>
<protein>
    <recommendedName>
        <fullName evidence="2">DUF559 domain-containing protein</fullName>
    </recommendedName>
</protein>
<accession>A0A517MT89</accession>
<reference evidence="3 4" key="1">
    <citation type="submission" date="2019-02" db="EMBL/GenBank/DDBJ databases">
        <title>Deep-cultivation of Planctomycetes and their phenomic and genomic characterization uncovers novel biology.</title>
        <authorList>
            <person name="Wiegand S."/>
            <person name="Jogler M."/>
            <person name="Boedeker C."/>
            <person name="Pinto D."/>
            <person name="Vollmers J."/>
            <person name="Rivas-Marin E."/>
            <person name="Kohn T."/>
            <person name="Peeters S.H."/>
            <person name="Heuer A."/>
            <person name="Rast P."/>
            <person name="Oberbeckmann S."/>
            <person name="Bunk B."/>
            <person name="Jeske O."/>
            <person name="Meyerdierks A."/>
            <person name="Storesund J.E."/>
            <person name="Kallscheuer N."/>
            <person name="Luecker S."/>
            <person name="Lage O.M."/>
            <person name="Pohl T."/>
            <person name="Merkel B.J."/>
            <person name="Hornburger P."/>
            <person name="Mueller R.-W."/>
            <person name="Bruemmer F."/>
            <person name="Labrenz M."/>
            <person name="Spormann A.M."/>
            <person name="Op den Camp H."/>
            <person name="Overmann J."/>
            <person name="Amann R."/>
            <person name="Jetten M.S.M."/>
            <person name="Mascher T."/>
            <person name="Medema M.H."/>
            <person name="Devos D.P."/>
            <person name="Kaster A.-K."/>
            <person name="Ovreas L."/>
            <person name="Rohde M."/>
            <person name="Galperin M.Y."/>
            <person name="Jogler C."/>
        </authorList>
    </citation>
    <scope>NUCLEOTIDE SEQUENCE [LARGE SCALE GENOMIC DNA]</scope>
    <source>
        <strain evidence="3 4">HG15A2</strain>
    </source>
</reference>
<keyword evidence="4" id="KW-1185">Reference proteome</keyword>
<dbReference type="InterPro" id="IPR007569">
    <property type="entry name" value="DUF559"/>
</dbReference>
<dbReference type="Gene3D" id="3.40.960.10">
    <property type="entry name" value="VSR Endonuclease"/>
    <property type="match status" value="1"/>
</dbReference>
<evidence type="ECO:0000256" key="1">
    <source>
        <dbReference type="SAM" id="MobiDB-lite"/>
    </source>
</evidence>
<feature type="compositionally biased region" description="Basic and acidic residues" evidence="1">
    <location>
        <begin position="137"/>
        <end position="151"/>
    </location>
</feature>
<dbReference type="PANTHER" id="PTHR38590">
    <property type="entry name" value="BLL0828 PROTEIN"/>
    <property type="match status" value="1"/>
</dbReference>
<proteinExistence type="predicted"/>
<name>A0A517MT89_9BACT</name>
<sequence length="159" mass="17857">MEPEPIQTERARPLRREQTKSESLLWALLRGRQCGGLKFRRQHPIGSYFADFACVAQRLVIEIDGGYHDAIGEKDLKRESYLRSHGWQVIRFTDEDVETDVEAVGYTIMRQAGLPLSGLDGCFQKRDGGGSGLMHESAPEATKDSVRDAQNAKKSPPLR</sequence>
<evidence type="ECO:0000259" key="2">
    <source>
        <dbReference type="Pfam" id="PF04480"/>
    </source>
</evidence>
<dbReference type="Pfam" id="PF04480">
    <property type="entry name" value="DUF559"/>
    <property type="match status" value="1"/>
</dbReference>
<dbReference type="InterPro" id="IPR047216">
    <property type="entry name" value="Endonuclease_DUF559_bact"/>
</dbReference>
<dbReference type="PANTHER" id="PTHR38590:SF1">
    <property type="entry name" value="BLL0828 PROTEIN"/>
    <property type="match status" value="1"/>
</dbReference>
<evidence type="ECO:0000313" key="3">
    <source>
        <dbReference type="EMBL" id="QDS98100.1"/>
    </source>
</evidence>
<feature type="domain" description="DUF559" evidence="2">
    <location>
        <begin position="8"/>
        <end position="110"/>
    </location>
</feature>
<dbReference type="InterPro" id="IPR011335">
    <property type="entry name" value="Restrct_endonuc-II-like"/>
</dbReference>
<dbReference type="EMBL" id="CP036263">
    <property type="protein sequence ID" value="QDS98100.1"/>
    <property type="molecule type" value="Genomic_DNA"/>
</dbReference>
<dbReference type="RefSeq" id="WP_145059018.1">
    <property type="nucleotide sequence ID" value="NZ_CP036263.1"/>
</dbReference>
<dbReference type="SUPFAM" id="SSF52980">
    <property type="entry name" value="Restriction endonuclease-like"/>
    <property type="match status" value="1"/>
</dbReference>
<dbReference type="Proteomes" id="UP000319852">
    <property type="component" value="Chromosome"/>
</dbReference>
<dbReference type="CDD" id="cd01038">
    <property type="entry name" value="Endonuclease_DUF559"/>
    <property type="match status" value="1"/>
</dbReference>
<evidence type="ECO:0000313" key="4">
    <source>
        <dbReference type="Proteomes" id="UP000319852"/>
    </source>
</evidence>
<dbReference type="KEGG" id="amob:HG15A2_13720"/>
<gene>
    <name evidence="3" type="ORF">HG15A2_13720</name>
</gene>